<gene>
    <name evidence="1" type="ORF">A2V69_01865</name>
</gene>
<evidence type="ECO:0000313" key="1">
    <source>
        <dbReference type="EMBL" id="OGZ33144.1"/>
    </source>
</evidence>
<proteinExistence type="predicted"/>
<comment type="caution">
    <text evidence="1">The sequence shown here is derived from an EMBL/GenBank/DDBJ whole genome shotgun (WGS) entry which is preliminary data.</text>
</comment>
<dbReference type="STRING" id="1801990.A2V69_01865"/>
<dbReference type="Proteomes" id="UP000177810">
    <property type="component" value="Unassembled WGS sequence"/>
</dbReference>
<dbReference type="EMBL" id="MHMT01000004">
    <property type="protein sequence ID" value="OGZ33144.1"/>
    <property type="molecule type" value="Genomic_DNA"/>
</dbReference>
<reference evidence="1 2" key="1">
    <citation type="journal article" date="2016" name="Nat. Commun.">
        <title>Thousands of microbial genomes shed light on interconnected biogeochemical processes in an aquifer system.</title>
        <authorList>
            <person name="Anantharaman K."/>
            <person name="Brown C.T."/>
            <person name="Hug L.A."/>
            <person name="Sharon I."/>
            <person name="Castelle C.J."/>
            <person name="Probst A.J."/>
            <person name="Thomas B.C."/>
            <person name="Singh A."/>
            <person name="Wilkins M.J."/>
            <person name="Karaoz U."/>
            <person name="Brodie E.L."/>
            <person name="Williams K.H."/>
            <person name="Hubbard S.S."/>
            <person name="Banfield J.F."/>
        </authorList>
    </citation>
    <scope>NUCLEOTIDE SEQUENCE [LARGE SCALE GENOMIC DNA]</scope>
</reference>
<accession>A0A1G2F4Z8</accession>
<name>A0A1G2F4Z8_9BACT</name>
<organism evidence="1 2">
    <name type="scientific">Candidatus Portnoybacteria bacterium RBG_13_40_8</name>
    <dbReference type="NCBI Taxonomy" id="1801990"/>
    <lineage>
        <taxon>Bacteria</taxon>
        <taxon>Candidatus Portnoyibacteriota</taxon>
    </lineage>
</organism>
<sequence>MKKFISISLAVTTILWLVGTVYVPVAKAAVVEGDIVSPDATFTDADGNTYYPYDVFIVKFAGTKTFKRLILNPQVFDSYGHLKWSNIKTISAATVAGYTTASLVREINDTKVYKLSPNGDMGTKQWVEDLACFTSKGYDWDSVYIINSTDRDNYTTGASICGGGAAEGPITLSLASDNPAAATIPPNAQGVSFLKVKVDGSGTVNQLTVTRKGAGAVADFGDTYIYKNGVRLTSGRALSTATSKVSFINLGIAAPAVFEFVADMTYTSASGADATTGDINYFAVEASSDVTGTGTVGGVFPITGNPMGISGTAAGTITVVRSGSSANNVTIGSKESEISQFKITTATEGGYVKRVKLFNNGTADNNLITNLKLKDNSAVTLATATSIDSSGYADFVLASPYYIVKGDSAIFRVYADIGAVNPDYTILLYPELATDILVTGNIYGYGMPAITTGYDSGDYVTITCKGGDLTLNKVGPNAGKIGTATSDTVFLEYTVAAAADITIKRTELIFCLDHDGDGYNTITSAGADVEDIKIKDKDSGVIIAGPKDGTAFNDGSRTACSASSVYEAFTDTIDLTAGTTRTFQVTADIKTTTSTTINATDRMKFILYSYATMVGSGTVNYMKYTNTSDAVPNTAIVPSGDIAGEEMTVEAASLVITLAASPSGTTRTYIKGQNGVEAVGLIFTAGTASDINVNSITLVSYYDYDGAGAFTAGKKGDNYVKDSMGGISIYDKDTGLLVPGSTAKGFTSGDNYEHVVYTGLNWTIPAGGQKTLLVKGDISSAAPASASTADSYVSFDIENATDISAVDIDGNTVTATGNGSNGATTPNTYFGIAQSGSLTIDNATDTPDKSIVVMGTADNEVSKFKLTGANEGWNIEKFSIVLDDGQGIDEEDRDNFSAVKIKYQTQAQWGTSNWTISSGKTFGSTASLAFSFSGTDRIYVPKDDNAYVTVLASIAGYNGGYGGKSKVPFKMYDMDGGSNSFVAYGAQSGYYLTSYTTDSAADTDFNLHFVARSKPVFAKSAWSGAELELARFTITAVGYDVVFDGIAGTETGTGDIASACLKFDVVASSTDTANIDLYMYDWNETVVASIYQHFSPDAADADGFDGSVSSVSFVFEEVDTVTIPTGTTKELHIDLAAGDVIDFNKTDEYIYLQLRNDDGGDYATGTMNFGGRDVVYHDGSNEEGITSTGATDANVDARYGMPSLIKNIGPLPVTFRTLRGTGTP</sequence>
<protein>
    <submittedName>
        <fullName evidence="1">Uncharacterized protein</fullName>
    </submittedName>
</protein>
<evidence type="ECO:0000313" key="2">
    <source>
        <dbReference type="Proteomes" id="UP000177810"/>
    </source>
</evidence>
<dbReference type="AlphaFoldDB" id="A0A1G2F4Z8"/>